<evidence type="ECO:0008006" key="5">
    <source>
        <dbReference type="Google" id="ProtNLM"/>
    </source>
</evidence>
<reference evidence="3 4" key="1">
    <citation type="submission" date="2018-01" db="EMBL/GenBank/DDBJ databases">
        <title>Superficieibacter electus gen. nov., sp. nov., an extended-spectrum beta-lactamase possessing member of the Enterobacteriaceae family, isolated from intensive care unit surfaces.</title>
        <authorList>
            <person name="Potter R.F."/>
            <person name="D'Souza A.W."/>
        </authorList>
    </citation>
    <scope>NUCLEOTIDE SEQUENCE [LARGE SCALE GENOMIC DNA]</scope>
    <source>
        <strain evidence="2 4">BP-1</strain>
        <strain evidence="1 3">BP-2</strain>
    </source>
</reference>
<evidence type="ECO:0000313" key="4">
    <source>
        <dbReference type="Proteomes" id="UP000247005"/>
    </source>
</evidence>
<organism evidence="2 4">
    <name type="scientific">Superficieibacter electus</name>
    <dbReference type="NCBI Taxonomy" id="2022662"/>
    <lineage>
        <taxon>Bacteria</taxon>
        <taxon>Pseudomonadati</taxon>
        <taxon>Pseudomonadota</taxon>
        <taxon>Gammaproteobacteria</taxon>
        <taxon>Enterobacterales</taxon>
        <taxon>Enterobacteriaceae</taxon>
        <taxon>Superficieibacter</taxon>
    </lineage>
</organism>
<evidence type="ECO:0000313" key="3">
    <source>
        <dbReference type="Proteomes" id="UP000237073"/>
    </source>
</evidence>
<gene>
    <name evidence="2" type="ORF">CHU32_07970</name>
    <name evidence="1" type="ORF">CHU33_05020</name>
</gene>
<dbReference type="AlphaFoldDB" id="A0A2P5GSY7"/>
<evidence type="ECO:0000313" key="1">
    <source>
        <dbReference type="EMBL" id="POP46921.1"/>
    </source>
</evidence>
<dbReference type="EMBL" id="PQGD01000005">
    <property type="protein sequence ID" value="POP49659.1"/>
    <property type="molecule type" value="Genomic_DNA"/>
</dbReference>
<name>A0A2P5GSY7_9ENTR</name>
<dbReference type="EMBL" id="PQGE01000003">
    <property type="protein sequence ID" value="POP46921.1"/>
    <property type="molecule type" value="Genomic_DNA"/>
</dbReference>
<evidence type="ECO:0000313" key="2">
    <source>
        <dbReference type="EMBL" id="POP49659.1"/>
    </source>
</evidence>
<protein>
    <recommendedName>
        <fullName evidence="5">Cytoplasmic protein</fullName>
    </recommendedName>
</protein>
<dbReference type="Proteomes" id="UP000247005">
    <property type="component" value="Unassembled WGS sequence"/>
</dbReference>
<dbReference type="OrthoDB" id="1884491at2"/>
<comment type="caution">
    <text evidence="2">The sequence shown here is derived from an EMBL/GenBank/DDBJ whole genome shotgun (WGS) entry which is preliminary data.</text>
</comment>
<keyword evidence="3" id="KW-1185">Reference proteome</keyword>
<dbReference type="Proteomes" id="UP000237073">
    <property type="component" value="Unassembled WGS sequence"/>
</dbReference>
<sequence length="368" mass="41701">MLQEKWGPGLCSLTWQDTPLINLWPDECPTCAGMVSAGFGADRKGAAQFLSAMAEWNQPFHDLPTSLSHLEPLLMLLPSGYYLLEDRELYPTDGNGHFFWDVSQQKSLNPATVSVMDREMQYSTPGPLYLLPTQSPAHYNAERAAYYRDKPDTRAIAWYFNDAYLCALLDGHHKASAAALEKRPLKSLVIAPVSRSTKESLTFYNGESLSATAFIKGIPKAIHYSRLNSEQYQACTSSVHNDTFSWPEEFAHCAAVFPDVATASTILEAGDISEKRIQRIIEGQTLLQDEDVPLILEALYYTHSTQFMPFARFVYQHDCGRTYCHLAFTLLAQQPCQQVDDFFVEFLIDDDAYRPDLTKIVDDYFRQR</sequence>
<proteinExistence type="predicted"/>
<accession>A0A2P5GSY7</accession>